<comment type="caution">
    <text evidence="1">The sequence shown here is derived from an EMBL/GenBank/DDBJ whole genome shotgun (WGS) entry which is preliminary data.</text>
</comment>
<accession>A0A7J8ZC23</accession>
<dbReference type="AlphaFoldDB" id="A0A7J8ZC23"/>
<protein>
    <submittedName>
        <fullName evidence="1">Uncharacterized protein</fullName>
    </submittedName>
</protein>
<dbReference type="EMBL" id="JABEZV010000004">
    <property type="protein sequence ID" value="MBA0709396.1"/>
    <property type="molecule type" value="Genomic_DNA"/>
</dbReference>
<keyword evidence="2" id="KW-1185">Reference proteome</keyword>
<sequence>MNRAAHMMEEEGKQWAVPRIWIEEECHGYSRKMMQHSGHFTFSQLYLYKINHPKKEEEKGGC</sequence>
<evidence type="ECO:0000313" key="1">
    <source>
        <dbReference type="EMBL" id="MBA0709396.1"/>
    </source>
</evidence>
<proteinExistence type="predicted"/>
<evidence type="ECO:0000313" key="2">
    <source>
        <dbReference type="Proteomes" id="UP000593574"/>
    </source>
</evidence>
<gene>
    <name evidence="1" type="ORF">Golax_024431</name>
</gene>
<name>A0A7J8ZC23_9ROSI</name>
<organism evidence="1 2">
    <name type="scientific">Gossypium laxum</name>
    <dbReference type="NCBI Taxonomy" id="34288"/>
    <lineage>
        <taxon>Eukaryota</taxon>
        <taxon>Viridiplantae</taxon>
        <taxon>Streptophyta</taxon>
        <taxon>Embryophyta</taxon>
        <taxon>Tracheophyta</taxon>
        <taxon>Spermatophyta</taxon>
        <taxon>Magnoliopsida</taxon>
        <taxon>eudicotyledons</taxon>
        <taxon>Gunneridae</taxon>
        <taxon>Pentapetalae</taxon>
        <taxon>rosids</taxon>
        <taxon>malvids</taxon>
        <taxon>Malvales</taxon>
        <taxon>Malvaceae</taxon>
        <taxon>Malvoideae</taxon>
        <taxon>Gossypium</taxon>
    </lineage>
</organism>
<reference evidence="1 2" key="1">
    <citation type="journal article" date="2019" name="Genome Biol. Evol.">
        <title>Insights into the evolution of the New World diploid cottons (Gossypium, subgenus Houzingenia) based on genome sequencing.</title>
        <authorList>
            <person name="Grover C.E."/>
            <person name="Arick M.A. 2nd"/>
            <person name="Thrash A."/>
            <person name="Conover J.L."/>
            <person name="Sanders W.S."/>
            <person name="Peterson D.G."/>
            <person name="Frelichowski J.E."/>
            <person name="Scheffler J.A."/>
            <person name="Scheffler B.E."/>
            <person name="Wendel J.F."/>
        </authorList>
    </citation>
    <scope>NUCLEOTIDE SEQUENCE [LARGE SCALE GENOMIC DNA]</scope>
    <source>
        <strain evidence="1">4</strain>
        <tissue evidence="1">Leaf</tissue>
    </source>
</reference>
<dbReference type="Proteomes" id="UP000593574">
    <property type="component" value="Unassembled WGS sequence"/>
</dbReference>